<dbReference type="GO" id="GO:0005975">
    <property type="term" value="P:carbohydrate metabolic process"/>
    <property type="evidence" value="ECO:0007669"/>
    <property type="project" value="UniProtKB-ARBA"/>
</dbReference>
<dbReference type="EMBL" id="WHZY01000004">
    <property type="protein sequence ID" value="NEG78090.1"/>
    <property type="molecule type" value="Genomic_DNA"/>
</dbReference>
<dbReference type="Pfam" id="PF17802">
    <property type="entry name" value="SpaA"/>
    <property type="match status" value="1"/>
</dbReference>
<evidence type="ECO:0000256" key="3">
    <source>
        <dbReference type="ARBA" id="ARBA00022729"/>
    </source>
</evidence>
<dbReference type="AlphaFoldDB" id="A0A7K3THJ2"/>
<organism evidence="9 10">
    <name type="scientific">Bifidobacterium avesanii</name>
    <dbReference type="NCBI Taxonomy" id="1798157"/>
    <lineage>
        <taxon>Bacteria</taxon>
        <taxon>Bacillati</taxon>
        <taxon>Actinomycetota</taxon>
        <taxon>Actinomycetes</taxon>
        <taxon>Bifidobacteriales</taxon>
        <taxon>Bifidobacteriaceae</taxon>
        <taxon>Bifidobacterium</taxon>
    </lineage>
</organism>
<feature type="transmembrane region" description="Helical" evidence="5">
    <location>
        <begin position="466"/>
        <end position="488"/>
    </location>
</feature>
<dbReference type="SUPFAM" id="SSF49401">
    <property type="entry name" value="Bacterial adhesins"/>
    <property type="match status" value="1"/>
</dbReference>
<dbReference type="InterPro" id="IPR008966">
    <property type="entry name" value="Adhesion_dom_sf"/>
</dbReference>
<dbReference type="Pfam" id="PF00746">
    <property type="entry name" value="Gram_pos_anchor"/>
    <property type="match status" value="1"/>
</dbReference>
<evidence type="ECO:0000259" key="8">
    <source>
        <dbReference type="Pfam" id="PF17802"/>
    </source>
</evidence>
<evidence type="ECO:0000313" key="10">
    <source>
        <dbReference type="Proteomes" id="UP000469763"/>
    </source>
</evidence>
<reference evidence="9 10" key="1">
    <citation type="submission" date="2019-10" db="EMBL/GenBank/DDBJ databases">
        <title>Bifidobacterium from non-human primates.</title>
        <authorList>
            <person name="Modesto M."/>
        </authorList>
    </citation>
    <scope>NUCLEOTIDE SEQUENCE [LARGE SCALE GENOMIC DNA]</scope>
    <source>
        <strain evidence="9 10">TREC</strain>
    </source>
</reference>
<dbReference type="NCBIfam" id="TIGR01167">
    <property type="entry name" value="LPXTG_anchor"/>
    <property type="match status" value="1"/>
</dbReference>
<dbReference type="NCBIfam" id="TIGR04226">
    <property type="entry name" value="RrgB_K2N_iso_D2"/>
    <property type="match status" value="1"/>
</dbReference>
<evidence type="ECO:0000313" key="9">
    <source>
        <dbReference type="EMBL" id="NEG78090.1"/>
    </source>
</evidence>
<keyword evidence="4" id="KW-0572">Peptidoglycan-anchor</keyword>
<evidence type="ECO:0000256" key="2">
    <source>
        <dbReference type="ARBA" id="ARBA00022525"/>
    </source>
</evidence>
<dbReference type="Proteomes" id="UP000469763">
    <property type="component" value="Unassembled WGS sequence"/>
</dbReference>
<sequence>MKMRKLFAGLAAAATLLGGLAIGTTTANAAENDASFTVNAGADFTFEDNQLHAYYIGAYSNPQFGADDKATNVDVTAATDAVKTAAAASTDITDFGGYPDAVAYFAAGNGTAAQLKAFADALANKTGQLGTVVNPTLDTDKKVSTFSNVQQGWYLVTDASGSALLVGTKIWNKDADNGSGAFVDFANQELGTANAKPSSVPTPGKTANKDSVTVGDQVKYTLTGNIPNYTGYDTYDYNFVDTPSDKLAIDANSVTVKIDGQAVASSDDQSTGVKVTYPADNNTKLTIAINAAKFVIGADIEITYTATVKGDAEGDIVNRAVIEHDNNESGTPGSHTVKTTPVQFKKIGVDEDANGLAGVKFTITPKDDNKTPALPTGYTATVTSGADGTVKFAGLANGTYIITESSYADNFKGGYLKTPLSFEVTVNDGNVKFTKDLLGLVTPGTGDTVTTVLNVKNISQLPQTGAAGIALFTVIAALLAGAAATVYGKSRKASAALRA</sequence>
<dbReference type="OrthoDB" id="3199332at2"/>
<dbReference type="RefSeq" id="WP_152349688.1">
    <property type="nucleotide sequence ID" value="NZ_WBSN01000002.1"/>
</dbReference>
<keyword evidence="2" id="KW-0964">Secreted</keyword>
<name>A0A7K3THJ2_9BIFI</name>
<dbReference type="InterPro" id="IPR013783">
    <property type="entry name" value="Ig-like_fold"/>
</dbReference>
<dbReference type="InterPro" id="IPR026466">
    <property type="entry name" value="Fim_isopep_form_D2_dom"/>
</dbReference>
<keyword evidence="3 6" id="KW-0732">Signal</keyword>
<keyword evidence="5" id="KW-0812">Transmembrane</keyword>
<comment type="caution">
    <text evidence="9">The sequence shown here is derived from an EMBL/GenBank/DDBJ whole genome shotgun (WGS) entry which is preliminary data.</text>
</comment>
<dbReference type="SUPFAM" id="SSF49478">
    <property type="entry name" value="Cna protein B-type domain"/>
    <property type="match status" value="1"/>
</dbReference>
<accession>A0A7K3THJ2</accession>
<dbReference type="Gene3D" id="2.60.40.10">
    <property type="entry name" value="Immunoglobulins"/>
    <property type="match status" value="1"/>
</dbReference>
<dbReference type="InterPro" id="IPR041033">
    <property type="entry name" value="SpaA_PFL_dom_1"/>
</dbReference>
<feature type="signal peptide" evidence="6">
    <location>
        <begin position="1"/>
        <end position="29"/>
    </location>
</feature>
<feature type="domain" description="Gram-positive cocci surface proteins LPxTG" evidence="7">
    <location>
        <begin position="456"/>
        <end position="492"/>
    </location>
</feature>
<protein>
    <submittedName>
        <fullName evidence="9">Isopeptide-forming domain-containing fimbrial protein</fullName>
    </submittedName>
</protein>
<keyword evidence="1" id="KW-0134">Cell wall</keyword>
<gene>
    <name evidence="9" type="ORF">GFD22_03725</name>
</gene>
<proteinExistence type="predicted"/>
<keyword evidence="5" id="KW-0472">Membrane</keyword>
<dbReference type="Gene3D" id="2.60.40.740">
    <property type="match status" value="1"/>
</dbReference>
<dbReference type="InterPro" id="IPR019931">
    <property type="entry name" value="LPXTG_anchor"/>
</dbReference>
<evidence type="ECO:0000256" key="5">
    <source>
        <dbReference type="SAM" id="Phobius"/>
    </source>
</evidence>
<evidence type="ECO:0000256" key="4">
    <source>
        <dbReference type="ARBA" id="ARBA00023088"/>
    </source>
</evidence>
<evidence type="ECO:0000256" key="1">
    <source>
        <dbReference type="ARBA" id="ARBA00022512"/>
    </source>
</evidence>
<evidence type="ECO:0000256" key="6">
    <source>
        <dbReference type="SAM" id="SignalP"/>
    </source>
</evidence>
<keyword evidence="5" id="KW-1133">Transmembrane helix</keyword>
<keyword evidence="10" id="KW-1185">Reference proteome</keyword>
<feature type="chain" id="PRO_5029663965" evidence="6">
    <location>
        <begin position="30"/>
        <end position="499"/>
    </location>
</feature>
<evidence type="ECO:0000259" key="7">
    <source>
        <dbReference type="Pfam" id="PF00746"/>
    </source>
</evidence>
<feature type="domain" description="SpaA-like prealbumin fold" evidence="8">
    <location>
        <begin position="343"/>
        <end position="432"/>
    </location>
</feature>